<accession>A0A9D1PGF7</accession>
<name>A0A9D1PGF7_9FIRM</name>
<dbReference type="AlphaFoldDB" id="A0A9D1PGF7"/>
<gene>
    <name evidence="1" type="ORF">H9746_01585</name>
</gene>
<dbReference type="EMBL" id="DXIE01000014">
    <property type="protein sequence ID" value="HIV61532.1"/>
    <property type="molecule type" value="Genomic_DNA"/>
</dbReference>
<evidence type="ECO:0000313" key="2">
    <source>
        <dbReference type="Proteomes" id="UP000886808"/>
    </source>
</evidence>
<sequence length="169" mass="19288">MEVFKIDANNLEWIGGQKDDPEELCLHGNVKVQIGETTFEAVGTVSATALYLLKTLTEDKIASEHEIQMIPCCGFFMIANNNLTEVDIIGCDTGTDWSVIHVGSNVKLILANGQEEVVNFKEYQKEVFKFADKIEEFYLSCSQKILPTDEFDRNGYIAFWNEWHRRRGK</sequence>
<reference evidence="1" key="1">
    <citation type="journal article" date="2021" name="PeerJ">
        <title>Extensive microbial diversity within the chicken gut microbiome revealed by metagenomics and culture.</title>
        <authorList>
            <person name="Gilroy R."/>
            <person name="Ravi A."/>
            <person name="Getino M."/>
            <person name="Pursley I."/>
            <person name="Horton D.L."/>
            <person name="Alikhan N.F."/>
            <person name="Baker D."/>
            <person name="Gharbi K."/>
            <person name="Hall N."/>
            <person name="Watson M."/>
            <person name="Adriaenssens E.M."/>
            <person name="Foster-Nyarko E."/>
            <person name="Jarju S."/>
            <person name="Secka A."/>
            <person name="Antonio M."/>
            <person name="Oren A."/>
            <person name="Chaudhuri R.R."/>
            <person name="La Ragione R."/>
            <person name="Hildebrand F."/>
            <person name="Pallen M.J."/>
        </authorList>
    </citation>
    <scope>NUCLEOTIDE SEQUENCE</scope>
    <source>
        <strain evidence="1">CHK193-4272</strain>
    </source>
</reference>
<organism evidence="1 2">
    <name type="scientific">Candidatus Butyricicoccus avistercoris</name>
    <dbReference type="NCBI Taxonomy" id="2838518"/>
    <lineage>
        <taxon>Bacteria</taxon>
        <taxon>Bacillati</taxon>
        <taxon>Bacillota</taxon>
        <taxon>Clostridia</taxon>
        <taxon>Eubacteriales</taxon>
        <taxon>Butyricicoccaceae</taxon>
        <taxon>Butyricicoccus</taxon>
    </lineage>
</organism>
<reference evidence="1" key="2">
    <citation type="submission" date="2021-04" db="EMBL/GenBank/DDBJ databases">
        <authorList>
            <person name="Gilroy R."/>
        </authorList>
    </citation>
    <scope>NUCLEOTIDE SEQUENCE</scope>
    <source>
        <strain evidence="1">CHK193-4272</strain>
    </source>
</reference>
<dbReference type="Proteomes" id="UP000886808">
    <property type="component" value="Unassembled WGS sequence"/>
</dbReference>
<comment type="caution">
    <text evidence="1">The sequence shown here is derived from an EMBL/GenBank/DDBJ whole genome shotgun (WGS) entry which is preliminary data.</text>
</comment>
<proteinExistence type="predicted"/>
<protein>
    <submittedName>
        <fullName evidence="1">Uncharacterized protein</fullName>
    </submittedName>
</protein>
<evidence type="ECO:0000313" key="1">
    <source>
        <dbReference type="EMBL" id="HIV61532.1"/>
    </source>
</evidence>